<feature type="transmembrane region" description="Helical" evidence="5">
    <location>
        <begin position="32"/>
        <end position="52"/>
    </location>
</feature>
<evidence type="ECO:0000313" key="7">
    <source>
        <dbReference type="Proteomes" id="UP001234354"/>
    </source>
</evidence>
<organism evidence="6 7">
    <name type="scientific">Pseudoxanthomonas winnipegensis</name>
    <dbReference type="NCBI Taxonomy" id="2480810"/>
    <lineage>
        <taxon>Bacteria</taxon>
        <taxon>Pseudomonadati</taxon>
        <taxon>Pseudomonadota</taxon>
        <taxon>Gammaproteobacteria</taxon>
        <taxon>Lysobacterales</taxon>
        <taxon>Lysobacteraceae</taxon>
        <taxon>Pseudoxanthomonas</taxon>
    </lineage>
</organism>
<evidence type="ECO:0000313" key="6">
    <source>
        <dbReference type="EMBL" id="MDQ1120680.1"/>
    </source>
</evidence>
<sequence>MAGGDQDKSEQPTSYRLEEARKEGQVAKSADLASVLLVSVFCVVALLTAGQIGDAVSLASRRLILLAGRQPELGAGFVGWLLGCYQPVLQAMWPMLLALLVTAVAAHVLQTGPLFTSKPLGPDFKRLNPQNAVKRVLSLRTLWELAKLAAKLGLLAALGAWAALRTIERVDQFAPQTPHQLFPLLLDGFKAVALHVLPILIAIAILDVLFQRRSHLRMLKMSRRELKDEAKRRDGDPEVRSRQKQQVRELLKKVRALPKVAQADVIVTNPTHFAVALKYLPLTMRAPIVLCKGRGLLAAQIRKIAHEARVPVVSSPALARLIYKQCGIDAPVPEEAYGQLSPIYRKILAAKREARQA</sequence>
<dbReference type="GO" id="GO:0009306">
    <property type="term" value="P:protein secretion"/>
    <property type="evidence" value="ECO:0007669"/>
    <property type="project" value="InterPro"/>
</dbReference>
<dbReference type="PRINTS" id="PR00950">
    <property type="entry name" value="TYPE3IMSPROT"/>
</dbReference>
<keyword evidence="3" id="KW-1006">Bacterial flagellum protein export</keyword>
<dbReference type="PANTHER" id="PTHR30531:SF12">
    <property type="entry name" value="FLAGELLAR BIOSYNTHETIC PROTEIN FLHB"/>
    <property type="match status" value="1"/>
</dbReference>
<accession>A0AAW8GET1</accession>
<dbReference type="InterPro" id="IPR006135">
    <property type="entry name" value="T3SS_substrate_exporter"/>
</dbReference>
<feature type="transmembrane region" description="Helical" evidence="5">
    <location>
        <begin position="145"/>
        <end position="164"/>
    </location>
</feature>
<dbReference type="EMBL" id="JAUTBB010000001">
    <property type="protein sequence ID" value="MDQ1120680.1"/>
    <property type="molecule type" value="Genomic_DNA"/>
</dbReference>
<dbReference type="InterPro" id="IPR029025">
    <property type="entry name" value="T3SS_substrate_exporter_C"/>
</dbReference>
<comment type="function">
    <text evidence="4">Required for formation of the rod structure in the basal body of the flagellar apparatus. Together with FliI and FliH, may constitute the export apparatus of flagellin.</text>
</comment>
<dbReference type="PANTHER" id="PTHR30531">
    <property type="entry name" value="FLAGELLAR BIOSYNTHETIC PROTEIN FLHB"/>
    <property type="match status" value="1"/>
</dbReference>
<keyword evidence="6" id="KW-0966">Cell projection</keyword>
<reference evidence="6" key="1">
    <citation type="submission" date="2023-07" db="EMBL/GenBank/DDBJ databases">
        <title>Functional and genomic diversity of the sorghum phyllosphere microbiome.</title>
        <authorList>
            <person name="Shade A."/>
        </authorList>
    </citation>
    <scope>NUCLEOTIDE SEQUENCE</scope>
    <source>
        <strain evidence="6">SORGH_AS_0908</strain>
    </source>
</reference>
<proteinExistence type="inferred from homology"/>
<evidence type="ECO:0000256" key="5">
    <source>
        <dbReference type="SAM" id="Phobius"/>
    </source>
</evidence>
<evidence type="ECO:0000256" key="2">
    <source>
        <dbReference type="ARBA" id="ARBA00021622"/>
    </source>
</evidence>
<feature type="transmembrane region" description="Helical" evidence="5">
    <location>
        <begin position="95"/>
        <end position="116"/>
    </location>
</feature>
<keyword evidence="5" id="KW-0812">Transmembrane</keyword>
<feature type="transmembrane region" description="Helical" evidence="5">
    <location>
        <begin position="191"/>
        <end position="210"/>
    </location>
</feature>
<keyword evidence="6" id="KW-0282">Flagellum</keyword>
<comment type="caution">
    <text evidence="6">The sequence shown here is derived from an EMBL/GenBank/DDBJ whole genome shotgun (WGS) entry which is preliminary data.</text>
</comment>
<keyword evidence="3" id="KW-0653">Protein transport</keyword>
<keyword evidence="5" id="KW-0472">Membrane</keyword>
<protein>
    <recommendedName>
        <fullName evidence="2">Flagellar biosynthetic protein FlhB</fullName>
    </recommendedName>
</protein>
<dbReference type="Gene3D" id="3.40.1690.10">
    <property type="entry name" value="secretion proteins EscU"/>
    <property type="match status" value="1"/>
</dbReference>
<dbReference type="RefSeq" id="WP_306994216.1">
    <property type="nucleotide sequence ID" value="NZ_JAUTBB010000001.1"/>
</dbReference>
<dbReference type="GO" id="GO:0005886">
    <property type="term" value="C:plasma membrane"/>
    <property type="evidence" value="ECO:0007669"/>
    <property type="project" value="TreeGrafter"/>
</dbReference>
<evidence type="ECO:0000256" key="4">
    <source>
        <dbReference type="ARBA" id="ARBA00025078"/>
    </source>
</evidence>
<dbReference type="Pfam" id="PF01312">
    <property type="entry name" value="Bac_export_2"/>
    <property type="match status" value="1"/>
</dbReference>
<evidence type="ECO:0000256" key="1">
    <source>
        <dbReference type="ARBA" id="ARBA00010690"/>
    </source>
</evidence>
<gene>
    <name evidence="6" type="ORF">QE383_002988</name>
</gene>
<keyword evidence="6" id="KW-0969">Cilium</keyword>
<comment type="similarity">
    <text evidence="1">Belongs to the type III secretion exporter family.</text>
</comment>
<name>A0AAW8GET1_9GAMM</name>
<dbReference type="AlphaFoldDB" id="A0AAW8GET1"/>
<evidence type="ECO:0000256" key="3">
    <source>
        <dbReference type="ARBA" id="ARBA00023225"/>
    </source>
</evidence>
<dbReference type="Proteomes" id="UP001234354">
    <property type="component" value="Unassembled WGS sequence"/>
</dbReference>
<dbReference type="SUPFAM" id="SSF160544">
    <property type="entry name" value="EscU C-terminal domain-like"/>
    <property type="match status" value="1"/>
</dbReference>
<keyword evidence="5" id="KW-1133">Transmembrane helix</keyword>
<keyword evidence="3" id="KW-0813">Transport</keyword>